<dbReference type="Proteomes" id="UP000774130">
    <property type="component" value="Unassembled WGS sequence"/>
</dbReference>
<name>A0ABS6TEZ5_9ENTE</name>
<dbReference type="Pfam" id="PF22725">
    <property type="entry name" value="GFO_IDH_MocA_C3"/>
    <property type="match status" value="1"/>
</dbReference>
<dbReference type="PANTHER" id="PTHR43377:SF2">
    <property type="entry name" value="BINDING ROSSMANN FOLD OXIDOREDUCTASE, PUTATIVE (AFU_ORTHOLOGUE AFUA_4G00560)-RELATED"/>
    <property type="match status" value="1"/>
</dbReference>
<accession>A0ABS6TEZ5</accession>
<sequence length="386" mass="43837">MTIRFGIIGLGNRGYKYALRTIMTSKDCEIVMVCDALGKNFDLFPGIANTIDYHDVLDNHQVDAVFIATPDDTHAEIILAAVAQEKHILCEKPLEVSREKIAELQEVLKDYSKVFEVGYVLRYARSFQKVKELLVSGAIGEVKMINAIDHIQYGGYAYFHDWHRTRAKSTSLLLQKATHSLDIANWYIDSVPQDVVAFGRLSTMGKPGALKKFGHEVSPDLHCRICTISDTCEESIQNLAKEKRIQWSDQWPDSCVFNSEIDVDDQNSVMVQYENGVQLSYQLCLFGAYYKRAFQIFGSMGELTFDDVTNEIKVYHRLKDEVMIYQNNHEEIQMEPGDEEQLADFILAIQTGKEPISNLRSSTLASLLALDAQDSIDQHKMIKQSK</sequence>
<keyword evidence="4" id="KW-1185">Reference proteome</keyword>
<gene>
    <name evidence="3" type="ORF">KUA55_12135</name>
</gene>
<evidence type="ECO:0000313" key="4">
    <source>
        <dbReference type="Proteomes" id="UP000774130"/>
    </source>
</evidence>
<dbReference type="Pfam" id="PF01408">
    <property type="entry name" value="GFO_IDH_MocA"/>
    <property type="match status" value="1"/>
</dbReference>
<feature type="domain" description="Gfo/Idh/MocA-like oxidoreductase N-terminal" evidence="1">
    <location>
        <begin position="3"/>
        <end position="119"/>
    </location>
</feature>
<dbReference type="InterPro" id="IPR000683">
    <property type="entry name" value="Gfo/Idh/MocA-like_OxRdtase_N"/>
</dbReference>
<feature type="domain" description="GFO/IDH/MocA-like oxidoreductase" evidence="2">
    <location>
        <begin position="127"/>
        <end position="303"/>
    </location>
</feature>
<organism evidence="3 4">
    <name type="scientific">Enterococcus alishanensis</name>
    <dbReference type="NCBI Taxonomy" id="1303817"/>
    <lineage>
        <taxon>Bacteria</taxon>
        <taxon>Bacillati</taxon>
        <taxon>Bacillota</taxon>
        <taxon>Bacilli</taxon>
        <taxon>Lactobacillales</taxon>
        <taxon>Enterococcaceae</taxon>
        <taxon>Enterococcus</taxon>
    </lineage>
</organism>
<reference evidence="3 4" key="1">
    <citation type="submission" date="2021-06" db="EMBL/GenBank/DDBJ databases">
        <title>Enterococcus alishanensis sp. nov., a novel lactic acid bacterium isolated from fresh coffee beans.</title>
        <authorList>
            <person name="Chen Y.-S."/>
        </authorList>
    </citation>
    <scope>NUCLEOTIDE SEQUENCE [LARGE SCALE GENOMIC DNA]</scope>
    <source>
        <strain evidence="3 4">ALS3</strain>
    </source>
</reference>
<comment type="caution">
    <text evidence="3">The sequence shown here is derived from an EMBL/GenBank/DDBJ whole genome shotgun (WGS) entry which is preliminary data.</text>
</comment>
<dbReference type="RefSeq" id="WP_218326614.1">
    <property type="nucleotide sequence ID" value="NZ_JAHUZB010000004.1"/>
</dbReference>
<evidence type="ECO:0000259" key="1">
    <source>
        <dbReference type="Pfam" id="PF01408"/>
    </source>
</evidence>
<protein>
    <submittedName>
        <fullName evidence="3">Gfo/Idh/MocA family oxidoreductase</fullName>
    </submittedName>
</protein>
<proteinExistence type="predicted"/>
<dbReference type="InterPro" id="IPR051450">
    <property type="entry name" value="Gfo/Idh/MocA_Oxidoreductases"/>
</dbReference>
<dbReference type="InterPro" id="IPR055170">
    <property type="entry name" value="GFO_IDH_MocA-like_dom"/>
</dbReference>
<evidence type="ECO:0000313" key="3">
    <source>
        <dbReference type="EMBL" id="MBV7391432.1"/>
    </source>
</evidence>
<dbReference type="EMBL" id="JAHUZB010000004">
    <property type="protein sequence ID" value="MBV7391432.1"/>
    <property type="molecule type" value="Genomic_DNA"/>
</dbReference>
<evidence type="ECO:0000259" key="2">
    <source>
        <dbReference type="Pfam" id="PF22725"/>
    </source>
</evidence>
<dbReference type="PANTHER" id="PTHR43377">
    <property type="entry name" value="BILIVERDIN REDUCTASE A"/>
    <property type="match status" value="1"/>
</dbReference>